<reference evidence="1 2" key="1">
    <citation type="submission" date="2017-01" db="EMBL/GenBank/DDBJ databases">
        <authorList>
            <person name="Varghese N."/>
            <person name="Submissions S."/>
        </authorList>
    </citation>
    <scope>NUCLEOTIDE SEQUENCE [LARGE SCALE GENOMIC DNA]</scope>
    <source>
        <strain evidence="1 2">ATCC 35905</strain>
    </source>
</reference>
<comment type="caution">
    <text evidence="1">The sequence shown here is derived from an EMBL/GenBank/DDBJ whole genome shotgun (WGS) entry which is preliminary data.</text>
</comment>
<dbReference type="AlphaFoldDB" id="A0A8G2CKX8"/>
<evidence type="ECO:0000313" key="1">
    <source>
        <dbReference type="EMBL" id="SIQ89103.1"/>
    </source>
</evidence>
<gene>
    <name evidence="1" type="ORF">SAMN05421828_11136</name>
</gene>
<organism evidence="1 2">
    <name type="scientific">Acidiphilium rubrum</name>
    <dbReference type="NCBI Taxonomy" id="526"/>
    <lineage>
        <taxon>Bacteria</taxon>
        <taxon>Pseudomonadati</taxon>
        <taxon>Pseudomonadota</taxon>
        <taxon>Alphaproteobacteria</taxon>
        <taxon>Acetobacterales</taxon>
        <taxon>Acidocellaceae</taxon>
        <taxon>Acidiphilium</taxon>
    </lineage>
</organism>
<dbReference type="SUPFAM" id="SSF53187">
    <property type="entry name" value="Zn-dependent exopeptidases"/>
    <property type="match status" value="1"/>
</dbReference>
<protein>
    <submittedName>
        <fullName evidence="1">Allantoate deiminase</fullName>
    </submittedName>
</protein>
<proteinExistence type="predicted"/>
<dbReference type="Proteomes" id="UP000186308">
    <property type="component" value="Unassembled WGS sequence"/>
</dbReference>
<sequence length="56" mass="6105">MIDRGPFAMLFIRCKFGISHHPAESIMAGDAALAVAVLTDFLTRFDPRVSNQGPSQ</sequence>
<keyword evidence="2" id="KW-1185">Reference proteome</keyword>
<dbReference type="Gene3D" id="3.40.630.10">
    <property type="entry name" value="Zn peptidases"/>
    <property type="match status" value="1"/>
</dbReference>
<dbReference type="RefSeq" id="WP_170198557.1">
    <property type="nucleotide sequence ID" value="NZ_FTNE01000011.1"/>
</dbReference>
<name>A0A8G2CKX8_ACIRU</name>
<dbReference type="EMBL" id="FTNE01000011">
    <property type="protein sequence ID" value="SIQ89103.1"/>
    <property type="molecule type" value="Genomic_DNA"/>
</dbReference>
<evidence type="ECO:0000313" key="2">
    <source>
        <dbReference type="Proteomes" id="UP000186308"/>
    </source>
</evidence>
<accession>A0A8G2CKX8</accession>